<sequence length="121" mass="13308">MNNALINDVNEISGDGAFGMISVCRSISRQVSVWLLLMMVLALGGGLFPIPNASAMALLSMCGQENEWICKRNIETVPIEVMEVCEACGNFWWNVPGVAFCCRCSEMVFGFCLDAVYGRNR</sequence>
<dbReference type="Proteomes" id="UP001208570">
    <property type="component" value="Unassembled WGS sequence"/>
</dbReference>
<feature type="transmembrane region" description="Helical" evidence="1">
    <location>
        <begin position="31"/>
        <end position="50"/>
    </location>
</feature>
<organism evidence="2 3">
    <name type="scientific">Paralvinella palmiformis</name>
    <dbReference type="NCBI Taxonomy" id="53620"/>
    <lineage>
        <taxon>Eukaryota</taxon>
        <taxon>Metazoa</taxon>
        <taxon>Spiralia</taxon>
        <taxon>Lophotrochozoa</taxon>
        <taxon>Annelida</taxon>
        <taxon>Polychaeta</taxon>
        <taxon>Sedentaria</taxon>
        <taxon>Canalipalpata</taxon>
        <taxon>Terebellida</taxon>
        <taxon>Terebelliformia</taxon>
        <taxon>Alvinellidae</taxon>
        <taxon>Paralvinella</taxon>
    </lineage>
</organism>
<dbReference type="AlphaFoldDB" id="A0AAD9JYM4"/>
<gene>
    <name evidence="2" type="ORF">LSH36_121g07002</name>
</gene>
<evidence type="ECO:0000313" key="2">
    <source>
        <dbReference type="EMBL" id="KAK2161105.1"/>
    </source>
</evidence>
<keyword evidence="1" id="KW-0812">Transmembrane</keyword>
<evidence type="ECO:0000313" key="3">
    <source>
        <dbReference type="Proteomes" id="UP001208570"/>
    </source>
</evidence>
<dbReference type="EMBL" id="JAODUP010000121">
    <property type="protein sequence ID" value="KAK2161105.1"/>
    <property type="molecule type" value="Genomic_DNA"/>
</dbReference>
<accession>A0AAD9JYM4</accession>
<keyword evidence="1" id="KW-0472">Membrane</keyword>
<protein>
    <submittedName>
        <fullName evidence="2">Uncharacterized protein</fullName>
    </submittedName>
</protein>
<keyword evidence="3" id="KW-1185">Reference proteome</keyword>
<comment type="caution">
    <text evidence="2">The sequence shown here is derived from an EMBL/GenBank/DDBJ whole genome shotgun (WGS) entry which is preliminary data.</text>
</comment>
<proteinExistence type="predicted"/>
<reference evidence="2" key="1">
    <citation type="journal article" date="2023" name="Mol. Biol. Evol.">
        <title>Third-Generation Sequencing Reveals the Adaptive Role of the Epigenome in Three Deep-Sea Polychaetes.</title>
        <authorList>
            <person name="Perez M."/>
            <person name="Aroh O."/>
            <person name="Sun Y."/>
            <person name="Lan Y."/>
            <person name="Juniper S.K."/>
            <person name="Young C.R."/>
            <person name="Angers B."/>
            <person name="Qian P.Y."/>
        </authorList>
    </citation>
    <scope>NUCLEOTIDE SEQUENCE</scope>
    <source>
        <strain evidence="2">P08H-3</strain>
    </source>
</reference>
<name>A0AAD9JYM4_9ANNE</name>
<keyword evidence="1" id="KW-1133">Transmembrane helix</keyword>
<evidence type="ECO:0000256" key="1">
    <source>
        <dbReference type="SAM" id="Phobius"/>
    </source>
</evidence>